<dbReference type="GO" id="GO:0006513">
    <property type="term" value="P:protein monoubiquitination"/>
    <property type="evidence" value="ECO:0007669"/>
    <property type="project" value="InterPro"/>
</dbReference>
<protein>
    <submittedName>
        <fullName evidence="2">Similar to RAD18: E3 ubiquitin-protein ligase RAD18 (Homo sapiens)</fullName>
    </submittedName>
</protein>
<evidence type="ECO:0000259" key="1">
    <source>
        <dbReference type="PROSITE" id="PS50800"/>
    </source>
</evidence>
<dbReference type="InterPro" id="IPR039577">
    <property type="entry name" value="Rad18"/>
</dbReference>
<dbReference type="PANTHER" id="PTHR14134">
    <property type="entry name" value="E3 UBIQUITIN-PROTEIN LIGASE RAD18"/>
    <property type="match status" value="1"/>
</dbReference>
<dbReference type="GO" id="GO:0061630">
    <property type="term" value="F:ubiquitin protein ligase activity"/>
    <property type="evidence" value="ECO:0007669"/>
    <property type="project" value="InterPro"/>
</dbReference>
<dbReference type="GO" id="GO:0097505">
    <property type="term" value="C:Rad6-Rad18 complex"/>
    <property type="evidence" value="ECO:0007669"/>
    <property type="project" value="TreeGrafter"/>
</dbReference>
<dbReference type="PANTHER" id="PTHR14134:SF2">
    <property type="entry name" value="E3 UBIQUITIN-PROTEIN LIGASE RAD18"/>
    <property type="match status" value="1"/>
</dbReference>
<evidence type="ECO:0000313" key="2">
    <source>
        <dbReference type="EMBL" id="CAG5074028.1"/>
    </source>
</evidence>
<dbReference type="AlphaFoldDB" id="A0A8J2H5H6"/>
<dbReference type="PROSITE" id="PS50800">
    <property type="entry name" value="SAP"/>
    <property type="match status" value="1"/>
</dbReference>
<feature type="domain" description="SAP" evidence="1">
    <location>
        <begin position="258"/>
        <end position="292"/>
    </location>
</feature>
<comment type="caution">
    <text evidence="2">The sequence shown here is derived from an EMBL/GenBank/DDBJ whole genome shotgun (WGS) entry which is preliminary data.</text>
</comment>
<dbReference type="SMART" id="SM00513">
    <property type="entry name" value="SAP"/>
    <property type="match status" value="1"/>
</dbReference>
<dbReference type="GO" id="GO:0005634">
    <property type="term" value="C:nucleus"/>
    <property type="evidence" value="ECO:0007669"/>
    <property type="project" value="TreeGrafter"/>
</dbReference>
<dbReference type="GO" id="GO:0003697">
    <property type="term" value="F:single-stranded DNA binding"/>
    <property type="evidence" value="ECO:0007669"/>
    <property type="project" value="InterPro"/>
</dbReference>
<sequence>MEQYTEITWPAEFSELKLNPNRILEEILINFAKVRNKLHCLVKLNNNSIESGINQSETYLSQNSNQGTSNCVTIEATDPVNKGVDEKNEKNDGQSNNCETFIDSNKLVKNNNLENNANSLEVKNEDKFKSCPVCQLNPNRILEEILINFAKVRNKLHCLVKLNNNSIESGINQSETYLSQNSNQGTSNCVTIEATDPVNKGVDEKNEKNDGQSNNCETFIDSNKLVKNNNLENNANSLEVKNEDNSAKKRPQLPKLVLNLMKDSELKKKLKEVGLPIKGVRKVLEARYQRYCTIYNAECDKKNPRSAAELLKQCNNLEKLEKSIEPLPLNMRSKK</sequence>
<proteinExistence type="predicted"/>
<organism evidence="2 3">
    <name type="scientific">Cotesia congregata</name>
    <name type="common">Parasitoid wasp</name>
    <name type="synonym">Apanteles congregatus</name>
    <dbReference type="NCBI Taxonomy" id="51543"/>
    <lineage>
        <taxon>Eukaryota</taxon>
        <taxon>Metazoa</taxon>
        <taxon>Ecdysozoa</taxon>
        <taxon>Arthropoda</taxon>
        <taxon>Hexapoda</taxon>
        <taxon>Insecta</taxon>
        <taxon>Pterygota</taxon>
        <taxon>Neoptera</taxon>
        <taxon>Endopterygota</taxon>
        <taxon>Hymenoptera</taxon>
        <taxon>Apocrita</taxon>
        <taxon>Ichneumonoidea</taxon>
        <taxon>Braconidae</taxon>
        <taxon>Microgastrinae</taxon>
        <taxon>Cotesia</taxon>
    </lineage>
</organism>
<reference evidence="2" key="1">
    <citation type="submission" date="2021-04" db="EMBL/GenBank/DDBJ databases">
        <authorList>
            <person name="Chebbi M.A.C M."/>
        </authorList>
    </citation>
    <scope>NUCLEOTIDE SEQUENCE</scope>
</reference>
<dbReference type="GO" id="GO:0006301">
    <property type="term" value="P:DNA damage tolerance"/>
    <property type="evidence" value="ECO:0007669"/>
    <property type="project" value="InterPro"/>
</dbReference>
<dbReference type="InterPro" id="IPR003034">
    <property type="entry name" value="SAP_dom"/>
</dbReference>
<dbReference type="OrthoDB" id="6499288at2759"/>
<dbReference type="Proteomes" id="UP000786811">
    <property type="component" value="Unassembled WGS sequence"/>
</dbReference>
<gene>
    <name evidence="2" type="ORF">HICCMSTLAB_LOCUS800</name>
</gene>
<evidence type="ECO:0000313" key="3">
    <source>
        <dbReference type="Proteomes" id="UP000786811"/>
    </source>
</evidence>
<name>A0A8J2H5H6_COTCN</name>
<dbReference type="EMBL" id="CAJNRD030001114">
    <property type="protein sequence ID" value="CAG5074028.1"/>
    <property type="molecule type" value="Genomic_DNA"/>
</dbReference>
<keyword evidence="3" id="KW-1185">Reference proteome</keyword>
<accession>A0A8J2H5H6</accession>
<dbReference type="Pfam" id="PF02037">
    <property type="entry name" value="SAP"/>
    <property type="match status" value="1"/>
</dbReference>